<protein>
    <recommendedName>
        <fullName evidence="2">Orn/DAP/Arg decarboxylase 2 N-terminal domain-containing protein</fullName>
    </recommendedName>
</protein>
<accession>X1KJR5</accession>
<gene>
    <name evidence="1" type="ORF">S03H2_59445</name>
</gene>
<name>X1KJR5_9ZZZZ</name>
<sequence length="62" mass="7272">DVLYFAGKNTLDISEEYGTPIYVINENTIRERYKNLKILLNSEYENNRIHYAVKANSNLSVF</sequence>
<dbReference type="SUPFAM" id="SSF51419">
    <property type="entry name" value="PLP-binding barrel"/>
    <property type="match status" value="1"/>
</dbReference>
<proteinExistence type="predicted"/>
<comment type="caution">
    <text evidence="1">The sequence shown here is derived from an EMBL/GenBank/DDBJ whole genome shotgun (WGS) entry which is preliminary data.</text>
</comment>
<feature type="non-terminal residue" evidence="1">
    <location>
        <position position="1"/>
    </location>
</feature>
<evidence type="ECO:0008006" key="2">
    <source>
        <dbReference type="Google" id="ProtNLM"/>
    </source>
</evidence>
<reference evidence="1" key="1">
    <citation type="journal article" date="2014" name="Front. Microbiol.">
        <title>High frequency of phylogenetically diverse reductive dehalogenase-homologous genes in deep subseafloor sedimentary metagenomes.</title>
        <authorList>
            <person name="Kawai M."/>
            <person name="Futagami T."/>
            <person name="Toyoda A."/>
            <person name="Takaki Y."/>
            <person name="Nishi S."/>
            <person name="Hori S."/>
            <person name="Arai W."/>
            <person name="Tsubouchi T."/>
            <person name="Morono Y."/>
            <person name="Uchiyama I."/>
            <person name="Ito T."/>
            <person name="Fujiyama A."/>
            <person name="Inagaki F."/>
            <person name="Takami H."/>
        </authorList>
    </citation>
    <scope>NUCLEOTIDE SEQUENCE</scope>
    <source>
        <strain evidence="1">Expedition CK06-06</strain>
    </source>
</reference>
<dbReference type="InterPro" id="IPR029066">
    <property type="entry name" value="PLP-binding_barrel"/>
</dbReference>
<evidence type="ECO:0000313" key="1">
    <source>
        <dbReference type="EMBL" id="GAH82303.1"/>
    </source>
</evidence>
<dbReference type="AlphaFoldDB" id="X1KJR5"/>
<dbReference type="EMBL" id="BARU01038224">
    <property type="protein sequence ID" value="GAH82303.1"/>
    <property type="molecule type" value="Genomic_DNA"/>
</dbReference>
<organism evidence="1">
    <name type="scientific">marine sediment metagenome</name>
    <dbReference type="NCBI Taxonomy" id="412755"/>
    <lineage>
        <taxon>unclassified sequences</taxon>
        <taxon>metagenomes</taxon>
        <taxon>ecological metagenomes</taxon>
    </lineage>
</organism>